<organism evidence="2 3">
    <name type="scientific">Prunus yedoensis var. nudiflora</name>
    <dbReference type="NCBI Taxonomy" id="2094558"/>
    <lineage>
        <taxon>Eukaryota</taxon>
        <taxon>Viridiplantae</taxon>
        <taxon>Streptophyta</taxon>
        <taxon>Embryophyta</taxon>
        <taxon>Tracheophyta</taxon>
        <taxon>Spermatophyta</taxon>
        <taxon>Magnoliopsida</taxon>
        <taxon>eudicotyledons</taxon>
        <taxon>Gunneridae</taxon>
        <taxon>Pentapetalae</taxon>
        <taxon>rosids</taxon>
        <taxon>fabids</taxon>
        <taxon>Rosales</taxon>
        <taxon>Rosaceae</taxon>
        <taxon>Amygdaloideae</taxon>
        <taxon>Amygdaleae</taxon>
        <taxon>Prunus</taxon>
    </lineage>
</organism>
<evidence type="ECO:0000313" key="3">
    <source>
        <dbReference type="Proteomes" id="UP000250321"/>
    </source>
</evidence>
<feature type="compositionally biased region" description="Pro residues" evidence="1">
    <location>
        <begin position="1"/>
        <end position="11"/>
    </location>
</feature>
<accession>A0A314UUS1</accession>
<dbReference type="STRING" id="2094558.A0A314UUS1"/>
<gene>
    <name evidence="2" type="ORF">Pyn_17825</name>
</gene>
<proteinExistence type="predicted"/>
<dbReference type="Proteomes" id="UP000250321">
    <property type="component" value="Unassembled WGS sequence"/>
</dbReference>
<dbReference type="AlphaFoldDB" id="A0A314UUS1"/>
<feature type="compositionally biased region" description="Pro residues" evidence="1">
    <location>
        <begin position="42"/>
        <end position="51"/>
    </location>
</feature>
<dbReference type="EMBL" id="PJQY01003076">
    <property type="protein sequence ID" value="PQM40432.1"/>
    <property type="molecule type" value="Genomic_DNA"/>
</dbReference>
<keyword evidence="3" id="KW-1185">Reference proteome</keyword>
<feature type="region of interest" description="Disordered" evidence="1">
    <location>
        <begin position="1"/>
        <end position="107"/>
    </location>
</feature>
<comment type="caution">
    <text evidence="2">The sequence shown here is derived from an EMBL/GenBank/DDBJ whole genome shotgun (WGS) entry which is preliminary data.</text>
</comment>
<name>A0A314UUS1_PRUYE</name>
<protein>
    <submittedName>
        <fullName evidence="2">Uncharacterized protein</fullName>
    </submittedName>
</protein>
<sequence>MSRIQPPPGANLPPARRGDNPRRRRHDLTLPLPQREASLAVPLPPPPPGPQLGPIVLGPQRRPAAHQLQRARALEPHRERNRRHRLQGHPPPDWSSVRAESHIRPPR</sequence>
<evidence type="ECO:0000256" key="1">
    <source>
        <dbReference type="SAM" id="MobiDB-lite"/>
    </source>
</evidence>
<reference evidence="2 3" key="1">
    <citation type="submission" date="2018-02" db="EMBL/GenBank/DDBJ databases">
        <title>Draft genome of wild Prunus yedoensis var. nudiflora.</title>
        <authorList>
            <person name="Baek S."/>
            <person name="Kim J.-H."/>
            <person name="Choi K."/>
            <person name="Kim G.-B."/>
            <person name="Cho A."/>
            <person name="Jang H."/>
            <person name="Shin C.-H."/>
            <person name="Yu H.-J."/>
            <person name="Mun J.-H."/>
        </authorList>
    </citation>
    <scope>NUCLEOTIDE SEQUENCE [LARGE SCALE GENOMIC DNA]</scope>
    <source>
        <strain evidence="3">cv. Jeju island</strain>
        <tissue evidence="2">Leaf</tissue>
    </source>
</reference>
<evidence type="ECO:0000313" key="2">
    <source>
        <dbReference type="EMBL" id="PQM40432.1"/>
    </source>
</evidence>